<sequence>MVPVENNRELPIFIDPIDDLQNDPCFNKSSDDTVKMFNEKIPDFNPHGADQKYVCCVDWVSHDCLIASSKIHCTSTEAATLNALADKVIALLEAGECKANKYIKDLPTCYR</sequence>
<reference evidence="1" key="1">
    <citation type="submission" date="2020-11" db="EMBL/GenBank/DDBJ databases">
        <authorList>
            <person name="Tran Van P."/>
        </authorList>
    </citation>
    <scope>NUCLEOTIDE SEQUENCE</scope>
</reference>
<dbReference type="EMBL" id="CAJPIZ010001516">
    <property type="protein sequence ID" value="CAG2103616.1"/>
    <property type="molecule type" value="Genomic_DNA"/>
</dbReference>
<evidence type="ECO:0000313" key="2">
    <source>
        <dbReference type="Proteomes" id="UP000759131"/>
    </source>
</evidence>
<dbReference type="AlphaFoldDB" id="A0A7R9KJP6"/>
<name>A0A7R9KJP6_9ACAR</name>
<organism evidence="1">
    <name type="scientific">Medioppia subpectinata</name>
    <dbReference type="NCBI Taxonomy" id="1979941"/>
    <lineage>
        <taxon>Eukaryota</taxon>
        <taxon>Metazoa</taxon>
        <taxon>Ecdysozoa</taxon>
        <taxon>Arthropoda</taxon>
        <taxon>Chelicerata</taxon>
        <taxon>Arachnida</taxon>
        <taxon>Acari</taxon>
        <taxon>Acariformes</taxon>
        <taxon>Sarcoptiformes</taxon>
        <taxon>Oribatida</taxon>
        <taxon>Brachypylina</taxon>
        <taxon>Oppioidea</taxon>
        <taxon>Oppiidae</taxon>
        <taxon>Medioppia</taxon>
    </lineage>
</organism>
<gene>
    <name evidence="1" type="ORF">OSB1V03_LOCUS3646</name>
</gene>
<proteinExistence type="predicted"/>
<dbReference type="Proteomes" id="UP000759131">
    <property type="component" value="Unassembled WGS sequence"/>
</dbReference>
<accession>A0A7R9KJP6</accession>
<dbReference type="EMBL" id="OC856091">
    <property type="protein sequence ID" value="CAD7623186.1"/>
    <property type="molecule type" value="Genomic_DNA"/>
</dbReference>
<evidence type="ECO:0000313" key="1">
    <source>
        <dbReference type="EMBL" id="CAD7623186.1"/>
    </source>
</evidence>
<protein>
    <submittedName>
        <fullName evidence="1">Uncharacterized protein</fullName>
    </submittedName>
</protein>
<keyword evidence="2" id="KW-1185">Reference proteome</keyword>